<feature type="compositionally biased region" description="Low complexity" evidence="1">
    <location>
        <begin position="128"/>
        <end position="147"/>
    </location>
</feature>
<evidence type="ECO:0000313" key="2">
    <source>
        <dbReference type="EMBL" id="GBM23182.1"/>
    </source>
</evidence>
<accession>A0A4Y2E273</accession>
<comment type="caution">
    <text evidence="2">The sequence shown here is derived from an EMBL/GenBank/DDBJ whole genome shotgun (WGS) entry which is preliminary data.</text>
</comment>
<feature type="region of interest" description="Disordered" evidence="1">
    <location>
        <begin position="111"/>
        <end position="147"/>
    </location>
</feature>
<evidence type="ECO:0000256" key="1">
    <source>
        <dbReference type="SAM" id="MobiDB-lite"/>
    </source>
</evidence>
<dbReference type="AlphaFoldDB" id="A0A4Y2E273"/>
<sequence length="147" mass="16758">MSHISECVDDRKLSFIISCDHRVHVEDAVKLIHFKLCPVCHKILKTADILVLVEHLLEEGFFYQNGQEAKVCEMNLSERKRKHTAELSPAKRLRRARLSIETLRGCMEGAMASNNDHLEESSEEVVDSLEYSPPSPYYIPSDSGEDD</sequence>
<gene>
    <name evidence="2" type="ORF">AVEN_4135_1</name>
</gene>
<dbReference type="EMBL" id="BGPR01245058">
    <property type="protein sequence ID" value="GBM23182.1"/>
    <property type="molecule type" value="Genomic_DNA"/>
</dbReference>
<organism evidence="2 3">
    <name type="scientific">Araneus ventricosus</name>
    <name type="common">Orbweaver spider</name>
    <name type="synonym">Epeira ventricosa</name>
    <dbReference type="NCBI Taxonomy" id="182803"/>
    <lineage>
        <taxon>Eukaryota</taxon>
        <taxon>Metazoa</taxon>
        <taxon>Ecdysozoa</taxon>
        <taxon>Arthropoda</taxon>
        <taxon>Chelicerata</taxon>
        <taxon>Arachnida</taxon>
        <taxon>Araneae</taxon>
        <taxon>Araneomorphae</taxon>
        <taxon>Entelegynae</taxon>
        <taxon>Araneoidea</taxon>
        <taxon>Araneidae</taxon>
        <taxon>Araneus</taxon>
    </lineage>
</organism>
<evidence type="ECO:0000313" key="3">
    <source>
        <dbReference type="Proteomes" id="UP000499080"/>
    </source>
</evidence>
<reference evidence="2 3" key="1">
    <citation type="journal article" date="2019" name="Sci. Rep.">
        <title>Orb-weaving spider Araneus ventricosus genome elucidates the spidroin gene catalogue.</title>
        <authorList>
            <person name="Kono N."/>
            <person name="Nakamura H."/>
            <person name="Ohtoshi R."/>
            <person name="Moran D.A.P."/>
            <person name="Shinohara A."/>
            <person name="Yoshida Y."/>
            <person name="Fujiwara M."/>
            <person name="Mori M."/>
            <person name="Tomita M."/>
            <person name="Arakawa K."/>
        </authorList>
    </citation>
    <scope>NUCLEOTIDE SEQUENCE [LARGE SCALE GENOMIC DNA]</scope>
</reference>
<keyword evidence="3" id="KW-1185">Reference proteome</keyword>
<name>A0A4Y2E273_ARAVE</name>
<dbReference type="Proteomes" id="UP000499080">
    <property type="component" value="Unassembled WGS sequence"/>
</dbReference>
<proteinExistence type="predicted"/>
<feature type="non-terminal residue" evidence="2">
    <location>
        <position position="147"/>
    </location>
</feature>
<protein>
    <submittedName>
        <fullName evidence="2">Uncharacterized protein</fullName>
    </submittedName>
</protein>